<proteinExistence type="predicted"/>
<dbReference type="Proteomes" id="UP000050360">
    <property type="component" value="Unassembled WGS sequence"/>
</dbReference>
<dbReference type="AlphaFoldDB" id="A0A0P8CHI7"/>
<reference evidence="1 2" key="1">
    <citation type="submission" date="2015-09" db="EMBL/GenBank/DDBJ databases">
        <title>A metagenomics-based metabolic model of nitrate-dependent anaerobic oxidation of methane by Methanoperedens-like archaea.</title>
        <authorList>
            <person name="Arshad A."/>
            <person name="Speth D.R."/>
            <person name="De Graaf R.M."/>
            <person name="Op Den Camp H.J."/>
            <person name="Jetten M.S."/>
            <person name="Welte C.U."/>
        </authorList>
    </citation>
    <scope>NUCLEOTIDE SEQUENCE [LARGE SCALE GENOMIC DNA]</scope>
</reference>
<organism evidence="1 2">
    <name type="scientific">Candidatus Methanoperedens nitratireducens</name>
    <dbReference type="NCBI Taxonomy" id="1392998"/>
    <lineage>
        <taxon>Archaea</taxon>
        <taxon>Methanobacteriati</taxon>
        <taxon>Methanobacteriota</taxon>
        <taxon>Stenosarchaea group</taxon>
        <taxon>Methanomicrobia</taxon>
        <taxon>Methanosarcinales</taxon>
        <taxon>ANME-2 cluster</taxon>
        <taxon>Candidatus Methanoperedentaceae</taxon>
        <taxon>Candidatus Methanoperedens</taxon>
    </lineage>
</organism>
<evidence type="ECO:0000313" key="1">
    <source>
        <dbReference type="EMBL" id="KPQ42195.1"/>
    </source>
</evidence>
<name>A0A0P8CHI7_9EURY</name>
<gene>
    <name evidence="1" type="ORF">MPEBLZ_03245</name>
</gene>
<sequence length="267" mass="27660">MGIGIKMSSFGSLGTGVVRTKIQTIGMPSWARSLLAVVPIMADITPTAAQSIMAQVELESSDCNVNPFQCLASPIGSGLGATYNTLTGKDKYLVGLPLKGSENIDIYGTALVANTVAPKMGVAFIISDEPAPFRQRHAKLGTATSTGTTVDTDVPGTAYQISGASRIVELMGLVGTKVIAAGDALLGMIKFTSSEFILNTPLEMPLYPNSFGLGATGSMLIPGVSRADVNVPVKSGQVTIRDYLNCNLLPVAAGTFVDGVVYEAIPA</sequence>
<protein>
    <submittedName>
        <fullName evidence="1">Uncharacterized protein</fullName>
    </submittedName>
</protein>
<accession>A0A0P8CHI7</accession>
<evidence type="ECO:0000313" key="2">
    <source>
        <dbReference type="Proteomes" id="UP000050360"/>
    </source>
</evidence>
<comment type="caution">
    <text evidence="1">The sequence shown here is derived from an EMBL/GenBank/DDBJ whole genome shotgun (WGS) entry which is preliminary data.</text>
</comment>
<dbReference type="EMBL" id="LKCM01000258">
    <property type="protein sequence ID" value="KPQ42195.1"/>
    <property type="molecule type" value="Genomic_DNA"/>
</dbReference>